<organism evidence="2 3">
    <name type="scientific">Wenjunlia tyrosinilytica</name>
    <dbReference type="NCBI Taxonomy" id="1544741"/>
    <lineage>
        <taxon>Bacteria</taxon>
        <taxon>Bacillati</taxon>
        <taxon>Actinomycetota</taxon>
        <taxon>Actinomycetes</taxon>
        <taxon>Kitasatosporales</taxon>
        <taxon>Streptomycetaceae</taxon>
        <taxon>Wenjunlia</taxon>
    </lineage>
</organism>
<reference evidence="2" key="1">
    <citation type="journal article" date="2014" name="Int. J. Syst. Evol. Microbiol.">
        <title>Complete genome sequence of Corynebacterium casei LMG S-19264T (=DSM 44701T), isolated from a smear-ripened cheese.</title>
        <authorList>
            <consortium name="US DOE Joint Genome Institute (JGI-PGF)"/>
            <person name="Walter F."/>
            <person name="Albersmeier A."/>
            <person name="Kalinowski J."/>
            <person name="Ruckert C."/>
        </authorList>
    </citation>
    <scope>NUCLEOTIDE SEQUENCE</scope>
    <source>
        <strain evidence="2">CGMCC 4.7201</strain>
    </source>
</reference>
<evidence type="ECO:0000256" key="1">
    <source>
        <dbReference type="SAM" id="MobiDB-lite"/>
    </source>
</evidence>
<evidence type="ECO:0000313" key="3">
    <source>
        <dbReference type="Proteomes" id="UP000641932"/>
    </source>
</evidence>
<dbReference type="Proteomes" id="UP000641932">
    <property type="component" value="Unassembled WGS sequence"/>
</dbReference>
<feature type="region of interest" description="Disordered" evidence="1">
    <location>
        <begin position="133"/>
        <end position="161"/>
    </location>
</feature>
<sequence length="161" mass="16923">MNDVEVLAGERPEDGLTWRVTAGRRPRNSVGVMVSYNRGGIRASTGFRRGPDRADRNAIMTLGQSEGLPAFVVGCALPDVTSITAELDDGVDQPVPLSPVIEPFGLRFAAAPVPEGTALVAYRYETASGAHRSSLGSFDGLGTDRDQAPAGWKPLAGNGND</sequence>
<gene>
    <name evidence="2" type="ORF">GCM10012280_68460</name>
</gene>
<comment type="caution">
    <text evidence="2">The sequence shown here is derived from an EMBL/GenBank/DDBJ whole genome shotgun (WGS) entry which is preliminary data.</text>
</comment>
<dbReference type="EMBL" id="BMMS01000054">
    <property type="protein sequence ID" value="GGP00207.1"/>
    <property type="molecule type" value="Genomic_DNA"/>
</dbReference>
<accession>A0A918E1G5</accession>
<dbReference type="AlphaFoldDB" id="A0A918E1G5"/>
<name>A0A918E1G5_9ACTN</name>
<protein>
    <submittedName>
        <fullName evidence="2">Uncharacterized protein</fullName>
    </submittedName>
</protein>
<keyword evidence="3" id="KW-1185">Reference proteome</keyword>
<evidence type="ECO:0000313" key="2">
    <source>
        <dbReference type="EMBL" id="GGP00207.1"/>
    </source>
</evidence>
<reference evidence="2" key="2">
    <citation type="submission" date="2020-09" db="EMBL/GenBank/DDBJ databases">
        <authorList>
            <person name="Sun Q."/>
            <person name="Zhou Y."/>
        </authorList>
    </citation>
    <scope>NUCLEOTIDE SEQUENCE</scope>
    <source>
        <strain evidence="2">CGMCC 4.7201</strain>
    </source>
</reference>
<proteinExistence type="predicted"/>